<keyword evidence="1" id="KW-0472">Membrane</keyword>
<sequence length="148" mass="16370">MLLATLLSIVAGYAVNVTSPWVGAQLARIIKPLRGRKERRAAVKDRLYDYLRKHEAQYVAYIVRQSAYAIGFGVLFIGSFVGASVVLWSGEFDLEDRVQEVAQTVLMAIFAALSFSHLRMVRQAIVAFSQNGEDDPGADVLALFDANF</sequence>
<feature type="transmembrane region" description="Helical" evidence="1">
    <location>
        <begin position="6"/>
        <end position="30"/>
    </location>
</feature>
<keyword evidence="3" id="KW-1185">Reference proteome</keyword>
<organism evidence="2 3">
    <name type="scientific">Hamadaea flava</name>
    <dbReference type="NCBI Taxonomy" id="1742688"/>
    <lineage>
        <taxon>Bacteria</taxon>
        <taxon>Bacillati</taxon>
        <taxon>Actinomycetota</taxon>
        <taxon>Actinomycetes</taxon>
        <taxon>Micromonosporales</taxon>
        <taxon>Micromonosporaceae</taxon>
        <taxon>Hamadaea</taxon>
    </lineage>
</organism>
<comment type="caution">
    <text evidence="2">The sequence shown here is derived from an EMBL/GenBank/DDBJ whole genome shotgun (WGS) entry which is preliminary data.</text>
</comment>
<keyword evidence="1" id="KW-0812">Transmembrane</keyword>
<keyword evidence="1" id="KW-1133">Transmembrane helix</keyword>
<proteinExistence type="predicted"/>
<dbReference type="RefSeq" id="WP_253758393.1">
    <property type="nucleotide sequence ID" value="NZ_JAMZDZ010000001.1"/>
</dbReference>
<name>A0ABV8LIU5_9ACTN</name>
<feature type="transmembrane region" description="Helical" evidence="1">
    <location>
        <begin position="101"/>
        <end position="118"/>
    </location>
</feature>
<dbReference type="Proteomes" id="UP001595816">
    <property type="component" value="Unassembled WGS sequence"/>
</dbReference>
<accession>A0ABV8LIU5</accession>
<protein>
    <recommendedName>
        <fullName evidence="4">DUF2721 domain-containing protein</fullName>
    </recommendedName>
</protein>
<reference evidence="3" key="1">
    <citation type="journal article" date="2019" name="Int. J. Syst. Evol. Microbiol.">
        <title>The Global Catalogue of Microorganisms (GCM) 10K type strain sequencing project: providing services to taxonomists for standard genome sequencing and annotation.</title>
        <authorList>
            <consortium name="The Broad Institute Genomics Platform"/>
            <consortium name="The Broad Institute Genome Sequencing Center for Infectious Disease"/>
            <person name="Wu L."/>
            <person name="Ma J."/>
        </authorList>
    </citation>
    <scope>NUCLEOTIDE SEQUENCE [LARGE SCALE GENOMIC DNA]</scope>
    <source>
        <strain evidence="3">CGMCC 4.7289</strain>
    </source>
</reference>
<evidence type="ECO:0000256" key="1">
    <source>
        <dbReference type="SAM" id="Phobius"/>
    </source>
</evidence>
<evidence type="ECO:0000313" key="3">
    <source>
        <dbReference type="Proteomes" id="UP001595816"/>
    </source>
</evidence>
<dbReference type="EMBL" id="JBHSAY010000005">
    <property type="protein sequence ID" value="MFC4130173.1"/>
    <property type="molecule type" value="Genomic_DNA"/>
</dbReference>
<feature type="transmembrane region" description="Helical" evidence="1">
    <location>
        <begin position="67"/>
        <end position="89"/>
    </location>
</feature>
<evidence type="ECO:0000313" key="2">
    <source>
        <dbReference type="EMBL" id="MFC4130173.1"/>
    </source>
</evidence>
<evidence type="ECO:0008006" key="4">
    <source>
        <dbReference type="Google" id="ProtNLM"/>
    </source>
</evidence>
<gene>
    <name evidence="2" type="ORF">ACFOZ4_06090</name>
</gene>